<dbReference type="SUPFAM" id="SSF52540">
    <property type="entry name" value="P-loop containing nucleoside triphosphate hydrolases"/>
    <property type="match status" value="1"/>
</dbReference>
<comment type="catalytic activity">
    <reaction evidence="12 13">
        <text>GMP + ATP = GDP + ADP</text>
        <dbReference type="Rhea" id="RHEA:20780"/>
        <dbReference type="ChEBI" id="CHEBI:30616"/>
        <dbReference type="ChEBI" id="CHEBI:58115"/>
        <dbReference type="ChEBI" id="CHEBI:58189"/>
        <dbReference type="ChEBI" id="CHEBI:456216"/>
        <dbReference type="EC" id="2.7.4.8"/>
    </reaction>
</comment>
<gene>
    <name evidence="13" type="primary">gmk</name>
    <name evidence="15" type="ORF">A6X21_14840</name>
</gene>
<evidence type="ECO:0000256" key="13">
    <source>
        <dbReference type="HAMAP-Rule" id="MF_00328"/>
    </source>
</evidence>
<evidence type="ECO:0000256" key="10">
    <source>
        <dbReference type="ARBA" id="ARBA00022840"/>
    </source>
</evidence>
<reference evidence="15 16" key="1">
    <citation type="submission" date="2016-05" db="EMBL/GenBank/DDBJ databases">
        <title>Genomic and physiological characterization of Planctopirus sp. isolated from fresh water lake.</title>
        <authorList>
            <person name="Subhash Y."/>
            <person name="Ramana C."/>
        </authorList>
    </citation>
    <scope>NUCLEOTIDE SEQUENCE [LARGE SCALE GENOMIC DNA]</scope>
    <source>
        <strain evidence="15 16">JC280</strain>
    </source>
</reference>
<evidence type="ECO:0000256" key="7">
    <source>
        <dbReference type="ARBA" id="ARBA00022679"/>
    </source>
</evidence>
<dbReference type="STRING" id="1841610.A6X21_14840"/>
<evidence type="ECO:0000313" key="16">
    <source>
        <dbReference type="Proteomes" id="UP000094828"/>
    </source>
</evidence>
<dbReference type="InterPro" id="IPR017665">
    <property type="entry name" value="Guanylate_kinase"/>
</dbReference>
<evidence type="ECO:0000256" key="4">
    <source>
        <dbReference type="ARBA" id="ARBA00012961"/>
    </source>
</evidence>
<evidence type="ECO:0000256" key="6">
    <source>
        <dbReference type="ARBA" id="ARBA00022490"/>
    </source>
</evidence>
<name>A0A1C3E4F0_9PLAN</name>
<dbReference type="GO" id="GO:0005524">
    <property type="term" value="F:ATP binding"/>
    <property type="evidence" value="ECO:0007669"/>
    <property type="project" value="UniProtKB-UniRule"/>
</dbReference>
<dbReference type="PANTHER" id="PTHR23117:SF13">
    <property type="entry name" value="GUANYLATE KINASE"/>
    <property type="match status" value="1"/>
</dbReference>
<accession>A0A1C3E4F0</accession>
<dbReference type="GO" id="GO:0004385">
    <property type="term" value="F:GMP kinase activity"/>
    <property type="evidence" value="ECO:0007669"/>
    <property type="project" value="UniProtKB-UniRule"/>
</dbReference>
<dbReference type="PROSITE" id="PS00856">
    <property type="entry name" value="GUANYLATE_KINASE_1"/>
    <property type="match status" value="1"/>
</dbReference>
<dbReference type="InterPro" id="IPR020590">
    <property type="entry name" value="Guanylate_kinase_CS"/>
</dbReference>
<comment type="caution">
    <text evidence="15">The sequence shown here is derived from an EMBL/GenBank/DDBJ whole genome shotgun (WGS) entry which is preliminary data.</text>
</comment>
<evidence type="ECO:0000256" key="3">
    <source>
        <dbReference type="ARBA" id="ARBA00005790"/>
    </source>
</evidence>
<organism evidence="15 16">
    <name type="scientific">Planctopirus hydrillae</name>
    <dbReference type="NCBI Taxonomy" id="1841610"/>
    <lineage>
        <taxon>Bacteria</taxon>
        <taxon>Pseudomonadati</taxon>
        <taxon>Planctomycetota</taxon>
        <taxon>Planctomycetia</taxon>
        <taxon>Planctomycetales</taxon>
        <taxon>Planctomycetaceae</taxon>
        <taxon>Planctopirus</taxon>
    </lineage>
</organism>
<evidence type="ECO:0000256" key="9">
    <source>
        <dbReference type="ARBA" id="ARBA00022777"/>
    </source>
</evidence>
<sequence>MTVASERPASTDSLPFRVVVLSGPSGSGKTTIVHHLLEQSPIPLTKAISATTRPPRKGEIHGEDYYFLSHEEFMARRHRQEFVETAEVYGAGYWYGTLVSEIERARALNSWSFLEIDVEGALRVVQLYPDAITIFLKTPSPEIIEQRLRGRGTDAEETIQKRLKQAHLELAQADKYRYQIINDHLDAAVQRIIALLQNEAGTCSKN</sequence>
<dbReference type="PROSITE" id="PS50052">
    <property type="entry name" value="GUANYLATE_KINASE_2"/>
    <property type="match status" value="1"/>
</dbReference>
<evidence type="ECO:0000313" key="15">
    <source>
        <dbReference type="EMBL" id="ODA28125.1"/>
    </source>
</evidence>
<dbReference type="SMART" id="SM00072">
    <property type="entry name" value="GuKc"/>
    <property type="match status" value="1"/>
</dbReference>
<dbReference type="NCBIfam" id="TIGR03263">
    <property type="entry name" value="guanyl_kin"/>
    <property type="match status" value="1"/>
</dbReference>
<keyword evidence="9 13" id="KW-0418">Kinase</keyword>
<dbReference type="Gene3D" id="3.40.50.300">
    <property type="entry name" value="P-loop containing nucleotide triphosphate hydrolases"/>
    <property type="match status" value="1"/>
</dbReference>
<dbReference type="EMBL" id="LYDR01000158">
    <property type="protein sequence ID" value="ODA28125.1"/>
    <property type="molecule type" value="Genomic_DNA"/>
</dbReference>
<dbReference type="EC" id="2.7.4.8" evidence="4 13"/>
<dbReference type="AlphaFoldDB" id="A0A1C3E4F0"/>
<evidence type="ECO:0000256" key="12">
    <source>
        <dbReference type="ARBA" id="ARBA00048594"/>
    </source>
</evidence>
<dbReference type="PANTHER" id="PTHR23117">
    <property type="entry name" value="GUANYLATE KINASE-RELATED"/>
    <property type="match status" value="1"/>
</dbReference>
<comment type="subcellular location">
    <subcellularLocation>
        <location evidence="2 13">Cytoplasm</location>
    </subcellularLocation>
</comment>
<feature type="binding site" evidence="13">
    <location>
        <begin position="23"/>
        <end position="30"/>
    </location>
    <ligand>
        <name>ATP</name>
        <dbReference type="ChEBI" id="CHEBI:30616"/>
    </ligand>
</feature>
<evidence type="ECO:0000256" key="8">
    <source>
        <dbReference type="ARBA" id="ARBA00022741"/>
    </source>
</evidence>
<keyword evidence="8 13" id="KW-0547">Nucleotide-binding</keyword>
<dbReference type="OrthoDB" id="9808150at2"/>
<dbReference type="Pfam" id="PF00625">
    <property type="entry name" value="Guanylate_kin"/>
    <property type="match status" value="1"/>
</dbReference>
<dbReference type="Gene3D" id="3.30.63.10">
    <property type="entry name" value="Guanylate Kinase phosphate binding domain"/>
    <property type="match status" value="1"/>
</dbReference>
<keyword evidence="6 13" id="KW-0963">Cytoplasm</keyword>
<dbReference type="InterPro" id="IPR008145">
    <property type="entry name" value="GK/Ca_channel_bsu"/>
</dbReference>
<evidence type="ECO:0000259" key="14">
    <source>
        <dbReference type="PROSITE" id="PS50052"/>
    </source>
</evidence>
<evidence type="ECO:0000256" key="2">
    <source>
        <dbReference type="ARBA" id="ARBA00004496"/>
    </source>
</evidence>
<dbReference type="GO" id="GO:0005829">
    <property type="term" value="C:cytosol"/>
    <property type="evidence" value="ECO:0007669"/>
    <property type="project" value="TreeGrafter"/>
</dbReference>
<dbReference type="FunFam" id="3.30.63.10:FF:000005">
    <property type="entry name" value="Guanylate kinase"/>
    <property type="match status" value="1"/>
</dbReference>
<evidence type="ECO:0000256" key="1">
    <source>
        <dbReference type="ARBA" id="ARBA00003531"/>
    </source>
</evidence>
<proteinExistence type="inferred from homology"/>
<feature type="domain" description="Guanylate kinase-like" evidence="14">
    <location>
        <begin position="16"/>
        <end position="197"/>
    </location>
</feature>
<keyword evidence="16" id="KW-1185">Reference proteome</keyword>
<dbReference type="InterPro" id="IPR008144">
    <property type="entry name" value="Guanylate_kin-like_dom"/>
</dbReference>
<keyword evidence="7 13" id="KW-0808">Transferase</keyword>
<evidence type="ECO:0000256" key="5">
    <source>
        <dbReference type="ARBA" id="ARBA00016296"/>
    </source>
</evidence>
<comment type="similarity">
    <text evidence="3 13">Belongs to the guanylate kinase family.</text>
</comment>
<evidence type="ECO:0000256" key="11">
    <source>
        <dbReference type="ARBA" id="ARBA00030128"/>
    </source>
</evidence>
<dbReference type="RefSeq" id="WP_068853354.1">
    <property type="nucleotide sequence ID" value="NZ_LYDR01000158.1"/>
</dbReference>
<dbReference type="InterPro" id="IPR027417">
    <property type="entry name" value="P-loop_NTPase"/>
</dbReference>
<keyword evidence="10 13" id="KW-0067">ATP-binding</keyword>
<dbReference type="Proteomes" id="UP000094828">
    <property type="component" value="Unassembled WGS sequence"/>
</dbReference>
<protein>
    <recommendedName>
        <fullName evidence="5 13">Guanylate kinase</fullName>
        <ecNumber evidence="4 13">2.7.4.8</ecNumber>
    </recommendedName>
    <alternativeName>
        <fullName evidence="11 13">GMP kinase</fullName>
    </alternativeName>
</protein>
<dbReference type="HAMAP" id="MF_00328">
    <property type="entry name" value="Guanylate_kinase"/>
    <property type="match status" value="1"/>
</dbReference>
<comment type="function">
    <text evidence="1 13">Essential for recycling GMP and indirectly, cGMP.</text>
</comment>
<dbReference type="CDD" id="cd00071">
    <property type="entry name" value="GMPK"/>
    <property type="match status" value="1"/>
</dbReference>